<dbReference type="Proteomes" id="UP001225933">
    <property type="component" value="Unassembled WGS sequence"/>
</dbReference>
<feature type="non-terminal residue" evidence="2">
    <location>
        <position position="85"/>
    </location>
</feature>
<proteinExistence type="predicted"/>
<sequence>RGEEESIIALQALRAEIVTAQSSVRGYQLVRRERFLGPYRVAVPAARRKIADVRSSIEADERAPIERIEAVFEEWLRRFAEPTIA</sequence>
<dbReference type="EMBL" id="JAUHGV010000239">
    <property type="protein sequence ID" value="MDN4015278.1"/>
    <property type="molecule type" value="Genomic_DNA"/>
</dbReference>
<feature type="non-terminal residue" evidence="2">
    <location>
        <position position="1"/>
    </location>
</feature>
<name>A0AAJ1RC36_9FLAO</name>
<organism evidence="2 3">
    <name type="scientific">Chryseobacterium gambrini</name>
    <dbReference type="NCBI Taxonomy" id="373672"/>
    <lineage>
        <taxon>Bacteria</taxon>
        <taxon>Pseudomonadati</taxon>
        <taxon>Bacteroidota</taxon>
        <taxon>Flavobacteriia</taxon>
        <taxon>Flavobacteriales</taxon>
        <taxon>Weeksellaceae</taxon>
        <taxon>Chryseobacterium group</taxon>
        <taxon>Chryseobacterium</taxon>
    </lineage>
</organism>
<dbReference type="RefSeq" id="WP_290343802.1">
    <property type="nucleotide sequence ID" value="NZ_JAUHGV010000239.1"/>
</dbReference>
<accession>A0AAJ1RC36</accession>
<evidence type="ECO:0000313" key="2">
    <source>
        <dbReference type="EMBL" id="MDN4015278.1"/>
    </source>
</evidence>
<dbReference type="Pfam" id="PF05227">
    <property type="entry name" value="CHASE3"/>
    <property type="match status" value="1"/>
</dbReference>
<gene>
    <name evidence="2" type="ORF">QX233_22780</name>
</gene>
<protein>
    <submittedName>
        <fullName evidence="2">CHASE3 domain-containing protein</fullName>
    </submittedName>
</protein>
<comment type="caution">
    <text evidence="2">The sequence shown here is derived from an EMBL/GenBank/DDBJ whole genome shotgun (WGS) entry which is preliminary data.</text>
</comment>
<dbReference type="InterPro" id="IPR007891">
    <property type="entry name" value="CHASE3"/>
</dbReference>
<reference evidence="2" key="1">
    <citation type="submission" date="2023-06" db="EMBL/GenBank/DDBJ databases">
        <title>Two Chryseobacterium gambrini strains from China.</title>
        <authorList>
            <person name="Zeng J."/>
            <person name="Wu Y."/>
        </authorList>
    </citation>
    <scope>NUCLEOTIDE SEQUENCE</scope>
    <source>
        <strain evidence="2">SQ219</strain>
    </source>
</reference>
<evidence type="ECO:0000313" key="3">
    <source>
        <dbReference type="Proteomes" id="UP001225933"/>
    </source>
</evidence>
<dbReference type="AlphaFoldDB" id="A0AAJ1RC36"/>
<evidence type="ECO:0000259" key="1">
    <source>
        <dbReference type="Pfam" id="PF05227"/>
    </source>
</evidence>
<feature type="domain" description="CHASE3" evidence="1">
    <location>
        <begin position="5"/>
        <end position="85"/>
    </location>
</feature>